<comment type="caution">
    <text evidence="2">The sequence shown here is derived from an EMBL/GenBank/DDBJ whole genome shotgun (WGS) entry which is preliminary data.</text>
</comment>
<dbReference type="GO" id="GO:0005737">
    <property type="term" value="C:cytoplasm"/>
    <property type="evidence" value="ECO:0007669"/>
    <property type="project" value="TreeGrafter"/>
</dbReference>
<evidence type="ECO:0000313" key="3">
    <source>
        <dbReference type="Proteomes" id="UP000265903"/>
    </source>
</evidence>
<accession>A0A3M2RH56</accession>
<dbReference type="GO" id="GO:1990189">
    <property type="term" value="F:protein N-terminal-serine acetyltransferase activity"/>
    <property type="evidence" value="ECO:0007669"/>
    <property type="project" value="TreeGrafter"/>
</dbReference>
<keyword evidence="3" id="KW-1185">Reference proteome</keyword>
<dbReference type="PANTHER" id="PTHR43441">
    <property type="entry name" value="RIBOSOMAL-PROTEIN-SERINE ACETYLTRANSFERASE"/>
    <property type="match status" value="1"/>
</dbReference>
<dbReference type="SUPFAM" id="SSF55729">
    <property type="entry name" value="Acyl-CoA N-acyltransferases (Nat)"/>
    <property type="match status" value="1"/>
</dbReference>
<dbReference type="PANTHER" id="PTHR43441:SF12">
    <property type="entry name" value="RIBOSOMAL N-ACETYLTRANSFERASE YDAF-RELATED"/>
    <property type="match status" value="1"/>
</dbReference>
<protein>
    <submittedName>
        <fullName evidence="2">Putative ribosomal N-acetyltransferase YdaF</fullName>
        <ecNumber evidence="2">2.3.1.-</ecNumber>
    </submittedName>
</protein>
<dbReference type="InterPro" id="IPR051908">
    <property type="entry name" value="Ribosomal_N-acetyltransferase"/>
</dbReference>
<dbReference type="EC" id="2.3.1.-" evidence="2"/>
<dbReference type="AlphaFoldDB" id="A0A3M2RH56"/>
<dbReference type="PROSITE" id="PS51186">
    <property type="entry name" value="GNAT"/>
    <property type="match status" value="1"/>
</dbReference>
<dbReference type="EMBL" id="QMDL01000002">
    <property type="protein sequence ID" value="RMJ04636.1"/>
    <property type="molecule type" value="Genomic_DNA"/>
</dbReference>
<dbReference type="InterPro" id="IPR016181">
    <property type="entry name" value="Acyl_CoA_acyltransferase"/>
</dbReference>
<dbReference type="Pfam" id="PF13302">
    <property type="entry name" value="Acetyltransf_3"/>
    <property type="match status" value="1"/>
</dbReference>
<reference evidence="2 3" key="1">
    <citation type="submission" date="2018-08" db="EMBL/GenBank/DDBJ databases">
        <title>Whole Genome Sequence of the Moderate Halophilic Marine Bacterium Marinobacter litoralis Sw-45.</title>
        <authorList>
            <person name="Musa H."/>
        </authorList>
    </citation>
    <scope>NUCLEOTIDE SEQUENCE [LARGE SCALE GENOMIC DNA]</scope>
    <source>
        <strain evidence="2 3">Sw-45</strain>
    </source>
</reference>
<name>A0A3M2RH56_9GAMM</name>
<keyword evidence="2" id="KW-0808">Transferase</keyword>
<keyword evidence="2" id="KW-0012">Acyltransferase</keyword>
<dbReference type="Gene3D" id="3.40.630.30">
    <property type="match status" value="1"/>
</dbReference>
<organism evidence="2 3">
    <name type="scientific">Marinobacter litoralis</name>
    <dbReference type="NCBI Taxonomy" id="187981"/>
    <lineage>
        <taxon>Bacteria</taxon>
        <taxon>Pseudomonadati</taxon>
        <taxon>Pseudomonadota</taxon>
        <taxon>Gammaproteobacteria</taxon>
        <taxon>Pseudomonadales</taxon>
        <taxon>Marinobacteraceae</taxon>
        <taxon>Marinobacter</taxon>
    </lineage>
</organism>
<evidence type="ECO:0000313" key="2">
    <source>
        <dbReference type="EMBL" id="RMJ04636.1"/>
    </source>
</evidence>
<dbReference type="InterPro" id="IPR000182">
    <property type="entry name" value="GNAT_dom"/>
</dbReference>
<gene>
    <name evidence="2" type="primary">ydaF</name>
    <name evidence="2" type="ORF">DOQ08_01959</name>
</gene>
<sequence>MLLAESIELKLLNLNHKNELFALVDSNREHLREWLPWVDATQSPADSESFLESAINQYQSGQGPQYAIFSGSVLCGVCGFHPFDLANRTGSLGYWLGQSYSGKGIMALAVRALVEQGFREYGLNRIEIACATGNTKSRVIPERLGFKLEGVFREREYVNGRYLDQAIYSMLASEF</sequence>
<dbReference type="Proteomes" id="UP000265903">
    <property type="component" value="Unassembled WGS sequence"/>
</dbReference>
<feature type="domain" description="N-acetyltransferase" evidence="1">
    <location>
        <begin position="21"/>
        <end position="164"/>
    </location>
</feature>
<dbReference type="OrthoDB" id="9784707at2"/>
<dbReference type="GO" id="GO:0008999">
    <property type="term" value="F:protein-N-terminal-alanine acetyltransferase activity"/>
    <property type="evidence" value="ECO:0007669"/>
    <property type="project" value="TreeGrafter"/>
</dbReference>
<evidence type="ECO:0000259" key="1">
    <source>
        <dbReference type="PROSITE" id="PS51186"/>
    </source>
</evidence>
<proteinExistence type="predicted"/>
<dbReference type="RefSeq" id="WP_114334691.1">
    <property type="nucleotide sequence ID" value="NZ_QMDL01000002.1"/>
</dbReference>